<dbReference type="Proteomes" id="UP000319837">
    <property type="component" value="Unassembled WGS sequence"/>
</dbReference>
<gene>
    <name evidence="1" type="ORF">CEQ21_18035</name>
</gene>
<dbReference type="EMBL" id="RIBP01000004">
    <property type="protein sequence ID" value="TRZ37354.1"/>
    <property type="molecule type" value="Genomic_DNA"/>
</dbReference>
<dbReference type="AlphaFoldDB" id="A0A553SK60"/>
<dbReference type="Pfam" id="PF14119">
    <property type="entry name" value="DUF4288"/>
    <property type="match status" value="1"/>
</dbReference>
<name>A0A553SK60_NIACI</name>
<reference evidence="2" key="1">
    <citation type="submission" date="2018-10" db="EMBL/GenBank/DDBJ databases">
        <title>FDA dAtabase for Regulatory Grade micrObial Sequences (FDA-ARGOS): Supporting development and validation of Infectious Disease Dx tests.</title>
        <authorList>
            <person name="Minogue T."/>
            <person name="Wolcott M."/>
            <person name="Wasieloski L."/>
            <person name="Aguilar W."/>
            <person name="Moore D."/>
            <person name="Tallon L."/>
            <person name="Sadzewicz L."/>
            <person name="Sengamalay N."/>
            <person name="Ott S."/>
            <person name="Godinez A."/>
            <person name="Nagaraj S."/>
            <person name="Vavikolanu K."/>
            <person name="Vyas G."/>
            <person name="Nadendla S."/>
            <person name="George J."/>
            <person name="Sichtig H."/>
        </authorList>
    </citation>
    <scope>NUCLEOTIDE SEQUENCE [LARGE SCALE GENOMIC DNA]</scope>
    <source>
        <strain evidence="2">FDAARGOS_343</strain>
    </source>
</reference>
<evidence type="ECO:0000313" key="1">
    <source>
        <dbReference type="EMBL" id="TRZ37354.1"/>
    </source>
</evidence>
<accession>A0A553SK60</accession>
<evidence type="ECO:0000313" key="2">
    <source>
        <dbReference type="Proteomes" id="UP000319837"/>
    </source>
</evidence>
<organism evidence="1 2">
    <name type="scientific">Niallia circulans</name>
    <name type="common">Bacillus circulans</name>
    <dbReference type="NCBI Taxonomy" id="1397"/>
    <lineage>
        <taxon>Bacteria</taxon>
        <taxon>Bacillati</taxon>
        <taxon>Bacillota</taxon>
        <taxon>Bacilli</taxon>
        <taxon>Bacillales</taxon>
        <taxon>Bacillaceae</taxon>
        <taxon>Niallia</taxon>
    </lineage>
</organism>
<proteinExistence type="predicted"/>
<dbReference type="RefSeq" id="WP_185765708.1">
    <property type="nucleotide sequence ID" value="NZ_RIBP01000004.1"/>
</dbReference>
<protein>
    <submittedName>
        <fullName evidence="1">DUF4288 domain-containing protein</fullName>
    </submittedName>
</protein>
<comment type="caution">
    <text evidence="1">The sequence shown here is derived from an EMBL/GenBank/DDBJ whole genome shotgun (WGS) entry which is preliminary data.</text>
</comment>
<dbReference type="InterPro" id="IPR025630">
    <property type="entry name" value="DUF4288"/>
</dbReference>
<sequence length="120" mass="13994">MSAKKWFVVALLYESVHAGNPKHVDENYDNSTKTYEESHRLVKAESPEEAGILGEKIGREAELNYKNQYEETVCWKLVKVLDVFELMDEELKTGTEVYSRYILVPRESGTQDVLKRFFQE</sequence>